<dbReference type="KEGG" id="mng:MNEG_12813"/>
<keyword evidence="3" id="KW-1185">Reference proteome</keyword>
<dbReference type="AlphaFoldDB" id="A0A0D2KHD1"/>
<evidence type="ECO:0000256" key="1">
    <source>
        <dbReference type="SAM" id="SignalP"/>
    </source>
</evidence>
<dbReference type="Proteomes" id="UP000054498">
    <property type="component" value="Unassembled WGS sequence"/>
</dbReference>
<gene>
    <name evidence="2" type="ORF">MNEG_12813</name>
</gene>
<dbReference type="EMBL" id="KK103672">
    <property type="protein sequence ID" value="KIY95148.1"/>
    <property type="molecule type" value="Genomic_DNA"/>
</dbReference>
<proteinExistence type="predicted"/>
<evidence type="ECO:0000313" key="2">
    <source>
        <dbReference type="EMBL" id="KIY95148.1"/>
    </source>
</evidence>
<organism evidence="2 3">
    <name type="scientific">Monoraphidium neglectum</name>
    <dbReference type="NCBI Taxonomy" id="145388"/>
    <lineage>
        <taxon>Eukaryota</taxon>
        <taxon>Viridiplantae</taxon>
        <taxon>Chlorophyta</taxon>
        <taxon>core chlorophytes</taxon>
        <taxon>Chlorophyceae</taxon>
        <taxon>CS clade</taxon>
        <taxon>Sphaeropleales</taxon>
        <taxon>Selenastraceae</taxon>
        <taxon>Monoraphidium</taxon>
    </lineage>
</organism>
<keyword evidence="1" id="KW-0732">Signal</keyword>
<dbReference type="PANTHER" id="PTHR36897:SF2">
    <property type="entry name" value="OS10G0350800 PROTEIN"/>
    <property type="match status" value="1"/>
</dbReference>
<dbReference type="PANTHER" id="PTHR36897">
    <property type="entry name" value="OS10G0351100-LIKE PROTEIN"/>
    <property type="match status" value="1"/>
</dbReference>
<evidence type="ECO:0000313" key="3">
    <source>
        <dbReference type="Proteomes" id="UP000054498"/>
    </source>
</evidence>
<dbReference type="STRING" id="145388.A0A0D2KHD1"/>
<accession>A0A0D2KHD1</accession>
<dbReference type="RefSeq" id="XP_013894168.1">
    <property type="nucleotide sequence ID" value="XM_014038714.1"/>
</dbReference>
<feature type="chain" id="PRO_5002245730" evidence="1">
    <location>
        <begin position="32"/>
        <end position="108"/>
    </location>
</feature>
<name>A0A0D2KHD1_9CHLO</name>
<reference evidence="2 3" key="1">
    <citation type="journal article" date="2013" name="BMC Genomics">
        <title>Reconstruction of the lipid metabolism for the microalga Monoraphidium neglectum from its genome sequence reveals characteristics suitable for biofuel production.</title>
        <authorList>
            <person name="Bogen C."/>
            <person name="Al-Dilaimi A."/>
            <person name="Albersmeier A."/>
            <person name="Wichmann J."/>
            <person name="Grundmann M."/>
            <person name="Rupp O."/>
            <person name="Lauersen K.J."/>
            <person name="Blifernez-Klassen O."/>
            <person name="Kalinowski J."/>
            <person name="Goesmann A."/>
            <person name="Mussgnug J.H."/>
            <person name="Kruse O."/>
        </authorList>
    </citation>
    <scope>NUCLEOTIDE SEQUENCE [LARGE SCALE GENOMIC DNA]</scope>
    <source>
        <strain evidence="2 3">SAG 48.87</strain>
    </source>
</reference>
<protein>
    <submittedName>
        <fullName evidence="2">Uncharacterized protein</fullName>
    </submittedName>
</protein>
<dbReference type="GeneID" id="25730213"/>
<dbReference type="OrthoDB" id="445361at2759"/>
<sequence>MRGEEGARVRGGAGLAVGLLLGGAVFSHAHAAGCSKAEILAINDDDAWHERLVRYYNFFGFEPVVRVGGRGLADLPHLLVWGGEGTRMDADVAAMLGKWGPSIRRGSR</sequence>
<feature type="signal peptide" evidence="1">
    <location>
        <begin position="1"/>
        <end position="31"/>
    </location>
</feature>